<proteinExistence type="predicted"/>
<organism evidence="2 3">
    <name type="scientific">Halothermothrix orenii (strain H 168 / OCM 544 / DSM 9562)</name>
    <dbReference type="NCBI Taxonomy" id="373903"/>
    <lineage>
        <taxon>Bacteria</taxon>
        <taxon>Bacillati</taxon>
        <taxon>Bacillota</taxon>
        <taxon>Clostridia</taxon>
        <taxon>Halanaerobiales</taxon>
        <taxon>Halothermotrichaceae</taxon>
        <taxon>Halothermothrix</taxon>
    </lineage>
</organism>
<keyword evidence="1" id="KW-0472">Membrane</keyword>
<name>B8CWY4_HALOH</name>
<evidence type="ECO:0000313" key="3">
    <source>
        <dbReference type="Proteomes" id="UP000000719"/>
    </source>
</evidence>
<sequence length="361" mass="40106">MMMRSNRGLYSILFIFIIILSLSGFVSAEFVGHIEENCVKVYDNDGNYIFSTAMKVSKGDRYINQDNMEYIVESINGNRAIARKVGEVDLLEGIKTKAGELLPLAAGGKKLIAVYHTHNGESYLPGPENIPDRGEIHEIGRAFKEALEKKGIRAIQSDNLHLPHDGAAYERSRATAVNLLKKRPDAIFDLHRDAVPSRKEYLTRVNGKVVSQVRLVVGRQNPNREVNEKFAKQLKAVADKQYPGLIRGIFFGRGSYNQHLSPHALLLEFGTHVISEGQARTSAIMLADTINTLLYGAGARPGQAQQSEENKSAFTNLILVGAVVIIGLVIYLYLNEGSFEGVIRRLKRFLGREVLDKGDNK</sequence>
<dbReference type="EMBL" id="CP001098">
    <property type="protein sequence ID" value="ACL69803.1"/>
    <property type="molecule type" value="Genomic_DNA"/>
</dbReference>
<dbReference type="eggNOG" id="COG1249">
    <property type="taxonomic scope" value="Bacteria"/>
</dbReference>
<dbReference type="Pfam" id="PF07454">
    <property type="entry name" value="SpoIIP"/>
    <property type="match status" value="1"/>
</dbReference>
<feature type="transmembrane region" description="Helical" evidence="1">
    <location>
        <begin position="313"/>
        <end position="334"/>
    </location>
</feature>
<dbReference type="OrthoDB" id="1633470at2"/>
<evidence type="ECO:0000256" key="1">
    <source>
        <dbReference type="SAM" id="Phobius"/>
    </source>
</evidence>
<gene>
    <name evidence="2" type="ordered locus">Hore_10470</name>
</gene>
<keyword evidence="1" id="KW-1133">Transmembrane helix</keyword>
<reference evidence="2 3" key="1">
    <citation type="journal article" date="2009" name="PLoS ONE">
        <title>Genome analysis of the anaerobic thermohalophilic bacterium Halothermothrix orenii.</title>
        <authorList>
            <person name="Mavromatis K."/>
            <person name="Ivanova N."/>
            <person name="Anderson I."/>
            <person name="Lykidis A."/>
            <person name="Hooper S.D."/>
            <person name="Sun H."/>
            <person name="Kunin V."/>
            <person name="Lapidus A."/>
            <person name="Hugenholtz P."/>
            <person name="Patel B."/>
            <person name="Kyrpides N.C."/>
        </authorList>
    </citation>
    <scope>NUCLEOTIDE SEQUENCE [LARGE SCALE GENOMIC DNA]</scope>
    <source>
        <strain evidence="3">H 168 / OCM 544 / DSM 9562</strain>
    </source>
</reference>
<dbReference type="HOGENOM" id="CLU_040895_0_0_9"/>
<dbReference type="InterPro" id="IPR010897">
    <property type="entry name" value="Spore_II_P"/>
</dbReference>
<accession>B8CWY4</accession>
<keyword evidence="1" id="KW-0812">Transmembrane</keyword>
<protein>
    <submittedName>
        <fullName evidence="2">Stage II sporulation P family protein</fullName>
    </submittedName>
</protein>
<dbReference type="STRING" id="373903.Hore_10470"/>
<dbReference type="NCBIfam" id="TIGR02867">
    <property type="entry name" value="spore_II_P"/>
    <property type="match status" value="1"/>
</dbReference>
<evidence type="ECO:0000313" key="2">
    <source>
        <dbReference type="EMBL" id="ACL69803.1"/>
    </source>
</evidence>
<dbReference type="KEGG" id="hor:Hore_10470"/>
<dbReference type="Proteomes" id="UP000000719">
    <property type="component" value="Chromosome"/>
</dbReference>
<dbReference type="AlphaFoldDB" id="B8CWY4"/>
<keyword evidence="3" id="KW-1185">Reference proteome</keyword>